<reference evidence="1 2" key="1">
    <citation type="submission" date="2018-11" db="EMBL/GenBank/DDBJ databases">
        <title>Genome assembly of Steccherinum ochraceum LE-BIN_3174, the white-rot fungus of the Steccherinaceae family (The Residual Polyporoid clade, Polyporales, Basidiomycota).</title>
        <authorList>
            <person name="Fedorova T.V."/>
            <person name="Glazunova O.A."/>
            <person name="Landesman E.O."/>
            <person name="Moiseenko K.V."/>
            <person name="Psurtseva N.V."/>
            <person name="Savinova O.S."/>
            <person name="Shakhova N.V."/>
            <person name="Tyazhelova T.V."/>
            <person name="Vasina D.V."/>
        </authorList>
    </citation>
    <scope>NUCLEOTIDE SEQUENCE [LARGE SCALE GENOMIC DNA]</scope>
    <source>
        <strain evidence="1 2">LE-BIN_3174</strain>
    </source>
</reference>
<dbReference type="EMBL" id="RWJN01000144">
    <property type="protein sequence ID" value="TCD66234.1"/>
    <property type="molecule type" value="Genomic_DNA"/>
</dbReference>
<gene>
    <name evidence="1" type="ORF">EIP91_001637</name>
</gene>
<name>A0A4R0RUA6_9APHY</name>
<dbReference type="InterPro" id="IPR032675">
    <property type="entry name" value="LRR_dom_sf"/>
</dbReference>
<comment type="caution">
    <text evidence="1">The sequence shown here is derived from an EMBL/GenBank/DDBJ whole genome shotgun (WGS) entry which is preliminary data.</text>
</comment>
<keyword evidence="2" id="KW-1185">Reference proteome</keyword>
<dbReference type="SUPFAM" id="SSF52047">
    <property type="entry name" value="RNI-like"/>
    <property type="match status" value="1"/>
</dbReference>
<evidence type="ECO:0000313" key="2">
    <source>
        <dbReference type="Proteomes" id="UP000292702"/>
    </source>
</evidence>
<dbReference type="Gene3D" id="3.80.10.10">
    <property type="entry name" value="Ribonuclease Inhibitor"/>
    <property type="match status" value="1"/>
</dbReference>
<sequence length="607" mass="68686">MDAPTPAFKDIETPLSFRLIRSFPPKKVLSYELPFHGSLPSPLATPPVDLLIEILMCIQADVIHHEHSAAPWLRYTHVSKYWRTTALQCPLLWRYIGGCPPTDTEYIEEMIKRSREAPVRCVLQKRHPGRRQNQSGSAEAMVALVLPILHRVETLSLSFDECTRTARIEDAPLLRTLELSCERSTFGQGARADELLIQFPLCVSGAPLPSLEVLKIHGTEDCLASTSICEFMRPTLKALDTWLCKEVTVVDLLYALQETPMLETFKLSSCCLEEDWMSKLPTVSLPWLRVFSLVDIPAECAAQLLTHVNLPADVRIVMEECHASSSPSEMPLIDAMAARLAGKGILGSHKPVTYIALDWHHDMDESPLVYAHTSYIPWNSTVDGWNTFTLEQIRGTETGPFCSYVIYDLPYSFPNVTPAFQATCRRVSSCLEEVRVLSISANLFLYGPFRDDPTANSPDLRFWSHWCRYMTQVETLHLKGFLWKGLGVLSSVDELLLGPSSATGDFHAELPFPHLRCLHLESVRFRRPKVQRALNGDVHVEDLLAVVRTRDEAGLRLSRLEFTKPGPGLELEDRRRLAEYVDQVELWDCNKTKSSHITYVPPRKDVR</sequence>
<dbReference type="OrthoDB" id="3172239at2759"/>
<proteinExistence type="predicted"/>
<accession>A0A4R0RUA6</accession>
<organism evidence="1 2">
    <name type="scientific">Steccherinum ochraceum</name>
    <dbReference type="NCBI Taxonomy" id="92696"/>
    <lineage>
        <taxon>Eukaryota</taxon>
        <taxon>Fungi</taxon>
        <taxon>Dikarya</taxon>
        <taxon>Basidiomycota</taxon>
        <taxon>Agaricomycotina</taxon>
        <taxon>Agaricomycetes</taxon>
        <taxon>Polyporales</taxon>
        <taxon>Steccherinaceae</taxon>
        <taxon>Steccherinum</taxon>
    </lineage>
</organism>
<dbReference type="AlphaFoldDB" id="A0A4R0RUA6"/>
<evidence type="ECO:0000313" key="1">
    <source>
        <dbReference type="EMBL" id="TCD66234.1"/>
    </source>
</evidence>
<protein>
    <submittedName>
        <fullName evidence="1">Uncharacterized protein</fullName>
    </submittedName>
</protein>
<dbReference type="Proteomes" id="UP000292702">
    <property type="component" value="Unassembled WGS sequence"/>
</dbReference>